<dbReference type="EMBL" id="SDPL01000231">
    <property type="protein sequence ID" value="RXZ46147.1"/>
    <property type="molecule type" value="Genomic_DNA"/>
</dbReference>
<accession>A0A4Q2JJ91</accession>
<evidence type="ECO:0000313" key="1">
    <source>
        <dbReference type="EMBL" id="RXZ46147.1"/>
    </source>
</evidence>
<keyword evidence="2" id="KW-1185">Reference proteome</keyword>
<evidence type="ECO:0000313" key="2">
    <source>
        <dbReference type="Proteomes" id="UP000292881"/>
    </source>
</evidence>
<sequence length="61" mass="6392">MATDPVAEAADALYALVPEEFTAARNARAADARSASEPALAKEIGALRRPSPSAWIVNRLA</sequence>
<organism evidence="1 2">
    <name type="scientific">Agromyces binzhouensis</name>
    <dbReference type="NCBI Taxonomy" id="1817495"/>
    <lineage>
        <taxon>Bacteria</taxon>
        <taxon>Bacillati</taxon>
        <taxon>Actinomycetota</taxon>
        <taxon>Actinomycetes</taxon>
        <taxon>Micrococcales</taxon>
        <taxon>Microbacteriaceae</taxon>
        <taxon>Agromyces</taxon>
    </lineage>
</organism>
<protein>
    <submittedName>
        <fullName evidence="1">Uncharacterized protein</fullName>
    </submittedName>
</protein>
<proteinExistence type="predicted"/>
<dbReference type="Proteomes" id="UP000292881">
    <property type="component" value="Unassembled WGS sequence"/>
</dbReference>
<reference evidence="1 2" key="1">
    <citation type="submission" date="2019-01" db="EMBL/GenBank/DDBJ databases">
        <authorList>
            <person name="Li J."/>
        </authorList>
    </citation>
    <scope>NUCLEOTIDE SEQUENCE [LARGE SCALE GENOMIC DNA]</scope>
    <source>
        <strain evidence="1 2">CGMCC 4.7180</strain>
    </source>
</reference>
<name>A0A4Q2JJ91_9MICO</name>
<dbReference type="AlphaFoldDB" id="A0A4Q2JJ91"/>
<feature type="non-terminal residue" evidence="1">
    <location>
        <position position="61"/>
    </location>
</feature>
<gene>
    <name evidence="1" type="ORF">ESO86_11460</name>
</gene>
<comment type="caution">
    <text evidence="1">The sequence shown here is derived from an EMBL/GenBank/DDBJ whole genome shotgun (WGS) entry which is preliminary data.</text>
</comment>